<comment type="caution">
    <text evidence="3">The sequence shown here is derived from an EMBL/GenBank/DDBJ whole genome shotgun (WGS) entry which is preliminary data.</text>
</comment>
<proteinExistence type="predicted"/>
<dbReference type="SMART" id="SM00909">
    <property type="entry name" value="Germane"/>
    <property type="match status" value="1"/>
</dbReference>
<feature type="domain" description="GerMN" evidence="2">
    <location>
        <begin position="72"/>
        <end position="161"/>
    </location>
</feature>
<dbReference type="InterPro" id="IPR019606">
    <property type="entry name" value="GerMN"/>
</dbReference>
<dbReference type="Proteomes" id="UP001501326">
    <property type="component" value="Unassembled WGS sequence"/>
</dbReference>
<organism evidence="3 4">
    <name type="scientific">Pedococcus aerophilus</name>
    <dbReference type="NCBI Taxonomy" id="436356"/>
    <lineage>
        <taxon>Bacteria</taxon>
        <taxon>Bacillati</taxon>
        <taxon>Actinomycetota</taxon>
        <taxon>Actinomycetes</taxon>
        <taxon>Micrococcales</taxon>
        <taxon>Intrasporangiaceae</taxon>
        <taxon>Pedococcus</taxon>
    </lineage>
</organism>
<gene>
    <name evidence="3" type="ORF">GCM10009867_25670</name>
</gene>
<evidence type="ECO:0000313" key="3">
    <source>
        <dbReference type="EMBL" id="GAA2737654.1"/>
    </source>
</evidence>
<dbReference type="Pfam" id="PF10646">
    <property type="entry name" value="Germane"/>
    <property type="match status" value="1"/>
</dbReference>
<sequence length="190" mass="19541">MVLVLVSSGCGAPDQSSPEVVTQVPYELSRPSTASTDPTREADATLEVWLVRDSALVAVPVPARASTAESAAAQVMRRLASGPSDDERARGFSTALSPGVRLSVTSLRDGHAVLDIRQGGQAPGAGELPLAVGQVVLTLTSIPGVDDVSLTADGERIPAPLPGGVLTERPLDARDYTYLIGSDLTASPSD</sequence>
<accession>A0ABN3URM9</accession>
<keyword evidence="4" id="KW-1185">Reference proteome</keyword>
<protein>
    <recommendedName>
        <fullName evidence="2">GerMN domain-containing protein</fullName>
    </recommendedName>
</protein>
<evidence type="ECO:0000256" key="1">
    <source>
        <dbReference type="SAM" id="MobiDB-lite"/>
    </source>
</evidence>
<feature type="region of interest" description="Disordered" evidence="1">
    <location>
        <begin position="9"/>
        <end position="41"/>
    </location>
</feature>
<reference evidence="3 4" key="1">
    <citation type="journal article" date="2019" name="Int. J. Syst. Evol. Microbiol.">
        <title>The Global Catalogue of Microorganisms (GCM) 10K type strain sequencing project: providing services to taxonomists for standard genome sequencing and annotation.</title>
        <authorList>
            <consortium name="The Broad Institute Genomics Platform"/>
            <consortium name="The Broad Institute Genome Sequencing Center for Infectious Disease"/>
            <person name="Wu L."/>
            <person name="Ma J."/>
        </authorList>
    </citation>
    <scope>NUCLEOTIDE SEQUENCE [LARGE SCALE GENOMIC DNA]</scope>
    <source>
        <strain evidence="3 4">JCM 16378</strain>
    </source>
</reference>
<name>A0ABN3URM9_9MICO</name>
<evidence type="ECO:0000259" key="2">
    <source>
        <dbReference type="SMART" id="SM00909"/>
    </source>
</evidence>
<evidence type="ECO:0000313" key="4">
    <source>
        <dbReference type="Proteomes" id="UP001501326"/>
    </source>
</evidence>
<dbReference type="EMBL" id="BAAARN010000003">
    <property type="protein sequence ID" value="GAA2737654.1"/>
    <property type="molecule type" value="Genomic_DNA"/>
</dbReference>